<dbReference type="EMBL" id="MU155318">
    <property type="protein sequence ID" value="KAF9475801.1"/>
    <property type="molecule type" value="Genomic_DNA"/>
</dbReference>
<dbReference type="Proteomes" id="UP000807469">
    <property type="component" value="Unassembled WGS sequence"/>
</dbReference>
<name>A0A9P5YXR5_9AGAR</name>
<reference evidence="1" key="1">
    <citation type="submission" date="2020-11" db="EMBL/GenBank/DDBJ databases">
        <authorList>
            <consortium name="DOE Joint Genome Institute"/>
            <person name="Ahrendt S."/>
            <person name="Riley R."/>
            <person name="Andreopoulos W."/>
            <person name="Labutti K."/>
            <person name="Pangilinan J."/>
            <person name="Ruiz-Duenas F.J."/>
            <person name="Barrasa J.M."/>
            <person name="Sanchez-Garcia M."/>
            <person name="Camarero S."/>
            <person name="Miyauchi S."/>
            <person name="Serrano A."/>
            <person name="Linde D."/>
            <person name="Babiker R."/>
            <person name="Drula E."/>
            <person name="Ayuso-Fernandez I."/>
            <person name="Pacheco R."/>
            <person name="Padilla G."/>
            <person name="Ferreira P."/>
            <person name="Barriuso J."/>
            <person name="Kellner H."/>
            <person name="Castanera R."/>
            <person name="Alfaro M."/>
            <person name="Ramirez L."/>
            <person name="Pisabarro A.G."/>
            <person name="Kuo A."/>
            <person name="Tritt A."/>
            <person name="Lipzen A."/>
            <person name="He G."/>
            <person name="Yan M."/>
            <person name="Ng V."/>
            <person name="Cullen D."/>
            <person name="Martin F."/>
            <person name="Rosso M.-N."/>
            <person name="Henrissat B."/>
            <person name="Hibbett D."/>
            <person name="Martinez A.T."/>
            <person name="Grigoriev I.V."/>
        </authorList>
    </citation>
    <scope>NUCLEOTIDE SEQUENCE</scope>
    <source>
        <strain evidence="1">CIRM-BRFM 674</strain>
    </source>
</reference>
<evidence type="ECO:0000313" key="2">
    <source>
        <dbReference type="Proteomes" id="UP000807469"/>
    </source>
</evidence>
<protein>
    <submittedName>
        <fullName evidence="1">Uncharacterized protein</fullName>
    </submittedName>
</protein>
<dbReference type="AlphaFoldDB" id="A0A9P5YXR5"/>
<organism evidence="1 2">
    <name type="scientific">Pholiota conissans</name>
    <dbReference type="NCBI Taxonomy" id="109636"/>
    <lineage>
        <taxon>Eukaryota</taxon>
        <taxon>Fungi</taxon>
        <taxon>Dikarya</taxon>
        <taxon>Basidiomycota</taxon>
        <taxon>Agaricomycotina</taxon>
        <taxon>Agaricomycetes</taxon>
        <taxon>Agaricomycetidae</taxon>
        <taxon>Agaricales</taxon>
        <taxon>Agaricineae</taxon>
        <taxon>Strophariaceae</taxon>
        <taxon>Pholiota</taxon>
    </lineage>
</organism>
<accession>A0A9P5YXR5</accession>
<keyword evidence="2" id="KW-1185">Reference proteome</keyword>
<gene>
    <name evidence="1" type="ORF">BDN70DRAFT_923756</name>
</gene>
<sequence>MNINKTGQNALEETRISSLELIVMAKAFIHSYEPSLSTIRRKDRTYSDTLQLGLCIATMPLESIQRRQEWCCRTIDNIWDLEKPAQRSAISPAANAAVAHVTLRSHWRVRAAGRPLHSSDTCHPPTRFHTFTQRVLPQAPTTWLNGSLRRSTHWHHWRIFSALPNNNGAPA</sequence>
<evidence type="ECO:0000313" key="1">
    <source>
        <dbReference type="EMBL" id="KAF9475801.1"/>
    </source>
</evidence>
<proteinExistence type="predicted"/>
<comment type="caution">
    <text evidence="1">The sequence shown here is derived from an EMBL/GenBank/DDBJ whole genome shotgun (WGS) entry which is preliminary data.</text>
</comment>